<gene>
    <name evidence="2" type="primary">MSV078</name>
</gene>
<proteinExistence type="predicted"/>
<sequence>MSFKNITVFIIFSLGTKLFYIIIFAFENMLTFFIFNVNSIFLVFNIACMKFTSHIFKFIFNAINYNS</sequence>
<accession>Q9YW14</accession>
<keyword evidence="1" id="KW-0472">Membrane</keyword>
<keyword evidence="1" id="KW-0812">Transmembrane</keyword>
<dbReference type="RefSeq" id="NP_048149.1">
    <property type="nucleotide sequence ID" value="NC_001993.1"/>
</dbReference>
<keyword evidence="1" id="KW-1133">Transmembrane helix</keyword>
<dbReference type="EMBL" id="AF063866">
    <property type="protein sequence ID" value="AAC97812.1"/>
    <property type="molecule type" value="Genomic_DNA"/>
</dbReference>
<evidence type="ECO:0000313" key="2">
    <source>
        <dbReference type="EMBL" id="AAC97812.1"/>
    </source>
</evidence>
<organismHost>
    <name type="scientific">Melanoplus sanguinipes</name>
    <name type="common">Migratory grasshopper</name>
    <dbReference type="NCBI Taxonomy" id="65742"/>
</organismHost>
<name>Q9YW14_MSEPV</name>
<feature type="transmembrane region" description="Helical" evidence="1">
    <location>
        <begin position="32"/>
        <end position="51"/>
    </location>
</feature>
<keyword evidence="3" id="KW-1185">Reference proteome</keyword>
<dbReference type="KEGG" id="vg:1449807"/>
<reference evidence="2 3" key="1">
    <citation type="journal article" date="1999" name="J. Virol.">
        <title>The genome of Melanoplus sanguinipes entomopoxvirus.</title>
        <authorList>
            <person name="Afonso C.L."/>
            <person name="Tulman E.R."/>
            <person name="Lu Z."/>
            <person name="Oma E."/>
            <person name="Kutish G.F."/>
            <person name="Rock D.L."/>
        </authorList>
    </citation>
    <scope>NUCLEOTIDE SEQUENCE [LARGE SCALE GENOMIC DNA]</scope>
    <source>
        <strain evidence="2">Tucson</strain>
    </source>
</reference>
<organism evidence="2 3">
    <name type="scientific">Melanoplus sanguinipes entomopoxvirus</name>
    <name type="common">MsEPV</name>
    <dbReference type="NCBI Taxonomy" id="83191"/>
    <lineage>
        <taxon>Viruses</taxon>
        <taxon>Varidnaviria</taxon>
        <taxon>Bamfordvirae</taxon>
        <taxon>Nucleocytoviricota</taxon>
        <taxon>Pokkesviricetes</taxon>
        <taxon>Chitovirales</taxon>
        <taxon>Poxviridae</taxon>
        <taxon>Entomopoxvirinae</taxon>
        <taxon>Deltaentomopoxvirus</taxon>
        <taxon>Deltaentomopoxvirus msanguinipes</taxon>
    </lineage>
</organism>
<dbReference type="GeneID" id="1449807"/>
<dbReference type="Proteomes" id="UP000172353">
    <property type="component" value="Segment"/>
</dbReference>
<protein>
    <submittedName>
        <fullName evidence="2">Uncharacterized protein</fullName>
    </submittedName>
</protein>
<evidence type="ECO:0000256" key="1">
    <source>
        <dbReference type="SAM" id="Phobius"/>
    </source>
</evidence>
<dbReference type="PIR" id="T28239">
    <property type="entry name" value="T28239"/>
</dbReference>
<evidence type="ECO:0000313" key="3">
    <source>
        <dbReference type="Proteomes" id="UP000172353"/>
    </source>
</evidence>
<feature type="transmembrane region" description="Helical" evidence="1">
    <location>
        <begin position="7"/>
        <end position="26"/>
    </location>
</feature>